<organism evidence="1 2">
    <name type="scientific">Aphanothece sacrum FPU1</name>
    <dbReference type="NCBI Taxonomy" id="1920663"/>
    <lineage>
        <taxon>Bacteria</taxon>
        <taxon>Bacillati</taxon>
        <taxon>Cyanobacteriota</taxon>
        <taxon>Cyanophyceae</taxon>
        <taxon>Oscillatoriophycideae</taxon>
        <taxon>Chroococcales</taxon>
        <taxon>Aphanothecaceae</taxon>
        <taxon>Aphanothece</taxon>
    </lineage>
</organism>
<keyword evidence="1" id="KW-0723">Serine/threonine-protein kinase</keyword>
<dbReference type="AlphaFoldDB" id="A0A401IL72"/>
<proteinExistence type="predicted"/>
<reference evidence="2" key="1">
    <citation type="submission" date="2017-05" db="EMBL/GenBank/DDBJ databases">
        <title>Physiological properties and genetic analysis related to exopolysaccharide production of fresh-water unicellular cyanobacterium Aphanothece sacrum, Suizenji Nori, that has been cultured as a food source in Japan.</title>
        <authorList>
            <person name="Kanesaki Y."/>
            <person name="Yoshikawa S."/>
            <person name="Ohki K."/>
        </authorList>
    </citation>
    <scope>NUCLEOTIDE SEQUENCE [LARGE SCALE GENOMIC DNA]</scope>
    <source>
        <strain evidence="2">FPU1</strain>
    </source>
</reference>
<dbReference type="Proteomes" id="UP000287247">
    <property type="component" value="Unassembled WGS sequence"/>
</dbReference>
<dbReference type="GO" id="GO:0004674">
    <property type="term" value="F:protein serine/threonine kinase activity"/>
    <property type="evidence" value="ECO:0007669"/>
    <property type="project" value="UniProtKB-KW"/>
</dbReference>
<accession>A0A401IL72</accession>
<keyword evidence="1" id="KW-0808">Transferase</keyword>
<name>A0A401IL72_APHSA</name>
<keyword evidence="2" id="KW-1185">Reference proteome</keyword>
<sequence>MKCLLESEAILQERYLITEILEITERYRIYLAEDQQGGKENCLLREFVAGNVNEVVRVREKFFPILHQLKTLSHPQLEKFKDFFTQGENLYLFL</sequence>
<keyword evidence="1" id="KW-0418">Kinase</keyword>
<evidence type="ECO:0000313" key="1">
    <source>
        <dbReference type="EMBL" id="GBF81995.1"/>
    </source>
</evidence>
<protein>
    <submittedName>
        <fullName evidence="1">Serine/threonine protein kinase</fullName>
    </submittedName>
</protein>
<comment type="caution">
    <text evidence="1">The sequence shown here is derived from an EMBL/GenBank/DDBJ whole genome shotgun (WGS) entry which is preliminary data.</text>
</comment>
<evidence type="ECO:0000313" key="2">
    <source>
        <dbReference type="Proteomes" id="UP000287247"/>
    </source>
</evidence>
<dbReference type="EMBL" id="BDQK01000014">
    <property type="protein sequence ID" value="GBF81995.1"/>
    <property type="molecule type" value="Genomic_DNA"/>
</dbReference>
<dbReference type="RefSeq" id="WP_124971573.1">
    <property type="nucleotide sequence ID" value="NZ_BDQK01000014.1"/>
</dbReference>
<gene>
    <name evidence="1" type="ORF">AsFPU1_3418</name>
</gene>